<name>A0A0A9CRU4_ARUDO</name>
<accession>A0A0A9CRU4</accession>
<sequence>MLLLSLKILVMLKMQLLDGMATTSMDTV</sequence>
<organism evidence="1">
    <name type="scientific">Arundo donax</name>
    <name type="common">Giant reed</name>
    <name type="synonym">Donax arundinaceus</name>
    <dbReference type="NCBI Taxonomy" id="35708"/>
    <lineage>
        <taxon>Eukaryota</taxon>
        <taxon>Viridiplantae</taxon>
        <taxon>Streptophyta</taxon>
        <taxon>Embryophyta</taxon>
        <taxon>Tracheophyta</taxon>
        <taxon>Spermatophyta</taxon>
        <taxon>Magnoliopsida</taxon>
        <taxon>Liliopsida</taxon>
        <taxon>Poales</taxon>
        <taxon>Poaceae</taxon>
        <taxon>PACMAD clade</taxon>
        <taxon>Arundinoideae</taxon>
        <taxon>Arundineae</taxon>
        <taxon>Arundo</taxon>
    </lineage>
</organism>
<dbReference type="EMBL" id="GBRH01218841">
    <property type="protein sequence ID" value="JAD79054.1"/>
    <property type="molecule type" value="Transcribed_RNA"/>
</dbReference>
<proteinExistence type="predicted"/>
<protein>
    <submittedName>
        <fullName evidence="1">Srp32</fullName>
    </submittedName>
</protein>
<evidence type="ECO:0000313" key="1">
    <source>
        <dbReference type="EMBL" id="JAD79054.1"/>
    </source>
</evidence>
<dbReference type="AlphaFoldDB" id="A0A0A9CRU4"/>
<reference evidence="1" key="2">
    <citation type="journal article" date="2015" name="Data Brief">
        <title>Shoot transcriptome of the giant reed, Arundo donax.</title>
        <authorList>
            <person name="Barrero R.A."/>
            <person name="Guerrero F.D."/>
            <person name="Moolhuijzen P."/>
            <person name="Goolsby J.A."/>
            <person name="Tidwell J."/>
            <person name="Bellgard S.E."/>
            <person name="Bellgard M.I."/>
        </authorList>
    </citation>
    <scope>NUCLEOTIDE SEQUENCE</scope>
    <source>
        <tissue evidence="1">Shoot tissue taken approximately 20 cm above the soil surface</tissue>
    </source>
</reference>
<reference evidence="1" key="1">
    <citation type="submission" date="2014-09" db="EMBL/GenBank/DDBJ databases">
        <authorList>
            <person name="Magalhaes I.L.F."/>
            <person name="Oliveira U."/>
            <person name="Santos F.R."/>
            <person name="Vidigal T.H.D.A."/>
            <person name="Brescovit A.D."/>
            <person name="Santos A.J."/>
        </authorList>
    </citation>
    <scope>NUCLEOTIDE SEQUENCE</scope>
    <source>
        <tissue evidence="1">Shoot tissue taken approximately 20 cm above the soil surface</tissue>
    </source>
</reference>